<dbReference type="GO" id="GO:0006707">
    <property type="term" value="P:cholesterol catabolic process"/>
    <property type="evidence" value="ECO:0007669"/>
    <property type="project" value="TreeGrafter"/>
</dbReference>
<dbReference type="EMBL" id="CAEZSR010000133">
    <property type="protein sequence ID" value="CAB4578051.1"/>
    <property type="molecule type" value="Genomic_DNA"/>
</dbReference>
<keyword evidence="6" id="KW-0503">Monooxygenase</keyword>
<dbReference type="AlphaFoldDB" id="A0A6J6ENA5"/>
<dbReference type="GO" id="GO:0020037">
    <property type="term" value="F:heme binding"/>
    <property type="evidence" value="ECO:0007669"/>
    <property type="project" value="InterPro"/>
</dbReference>
<comment type="similarity">
    <text evidence="1">Belongs to the cytochrome P450 family.</text>
</comment>
<evidence type="ECO:0000256" key="1">
    <source>
        <dbReference type="ARBA" id="ARBA00010617"/>
    </source>
</evidence>
<keyword evidence="2" id="KW-0349">Heme</keyword>
<organism evidence="7">
    <name type="scientific">freshwater metagenome</name>
    <dbReference type="NCBI Taxonomy" id="449393"/>
    <lineage>
        <taxon>unclassified sequences</taxon>
        <taxon>metagenomes</taxon>
        <taxon>ecological metagenomes</taxon>
    </lineage>
</organism>
<evidence type="ECO:0000313" key="7">
    <source>
        <dbReference type="EMBL" id="CAB4578051.1"/>
    </source>
</evidence>
<keyword evidence="4" id="KW-0560">Oxidoreductase</keyword>
<reference evidence="7" key="1">
    <citation type="submission" date="2020-05" db="EMBL/GenBank/DDBJ databases">
        <authorList>
            <person name="Chiriac C."/>
            <person name="Salcher M."/>
            <person name="Ghai R."/>
            <person name="Kavagutti S V."/>
        </authorList>
    </citation>
    <scope>NUCLEOTIDE SEQUENCE</scope>
</reference>
<dbReference type="GO" id="GO:0008395">
    <property type="term" value="F:steroid hydroxylase activity"/>
    <property type="evidence" value="ECO:0007669"/>
    <property type="project" value="TreeGrafter"/>
</dbReference>
<evidence type="ECO:0000256" key="6">
    <source>
        <dbReference type="ARBA" id="ARBA00023033"/>
    </source>
</evidence>
<evidence type="ECO:0000256" key="2">
    <source>
        <dbReference type="ARBA" id="ARBA00022617"/>
    </source>
</evidence>
<dbReference type="InterPro" id="IPR002397">
    <property type="entry name" value="Cyt_P450_B"/>
</dbReference>
<dbReference type="Gene3D" id="1.10.630.10">
    <property type="entry name" value="Cytochrome P450"/>
    <property type="match status" value="1"/>
</dbReference>
<keyword evidence="5" id="KW-0408">Iron</keyword>
<dbReference type="InterPro" id="IPR017972">
    <property type="entry name" value="Cyt_P450_CS"/>
</dbReference>
<accession>A0A6J6ENA5</accession>
<evidence type="ECO:0000256" key="4">
    <source>
        <dbReference type="ARBA" id="ARBA00023002"/>
    </source>
</evidence>
<dbReference type="PROSITE" id="PS00086">
    <property type="entry name" value="CYTOCHROME_P450"/>
    <property type="match status" value="1"/>
</dbReference>
<name>A0A6J6ENA5_9ZZZZ</name>
<gene>
    <name evidence="7" type="ORF">UFOPK1493_02856</name>
</gene>
<dbReference type="Pfam" id="PF00067">
    <property type="entry name" value="p450"/>
    <property type="match status" value="1"/>
</dbReference>
<dbReference type="SUPFAM" id="SSF48264">
    <property type="entry name" value="Cytochrome P450"/>
    <property type="match status" value="1"/>
</dbReference>
<sequence length="424" mass="47518">MTATDLPAQAPHDPTLEECGLAFLTGATFQDEAFFHRVSTKLRREDPVHWVEHPDFNPFHVLTKHADILDVELHPAEFLNAPRAILGTKTTDAEREMQGHLVKSLVQMDDPEHRAHRNLTADWFLPKNLAKLQHRLDQLAERSLQQMVDAGGEVDFASDIAMQYPLYVILAILGLPESDYPRMLRLTQELFGAEDPEFKRDEDAYAGLLQTVADFVNYFDGITADRRANPTDDLASVIANGIVDGQPIGHKEQLGYYIIAATAGHDTTSNSMSGGMQALIEHPDQLARLQADPSLMATAVDEMIRWTSPVKHFMRTATVDYDIRGTTVTAGQDVLLSYWSANRDEDVFTDPFAFDVGRTPNKHLAFGFGIHYCLGAMLARMEMKALFSALLPRLEHVELAGEPQLTRSTFVSGLKHLPIRYRLR</sequence>
<dbReference type="CDD" id="cd11033">
    <property type="entry name" value="CYP142-like"/>
    <property type="match status" value="1"/>
</dbReference>
<dbReference type="InterPro" id="IPR036396">
    <property type="entry name" value="Cyt_P450_sf"/>
</dbReference>
<dbReference type="PANTHER" id="PTHR46696">
    <property type="entry name" value="P450, PUTATIVE (EUROFUNG)-RELATED"/>
    <property type="match status" value="1"/>
</dbReference>
<dbReference type="GO" id="GO:0036199">
    <property type="term" value="F:cholest-4-en-3-one 26-monooxygenase activity"/>
    <property type="evidence" value="ECO:0007669"/>
    <property type="project" value="TreeGrafter"/>
</dbReference>
<dbReference type="GO" id="GO:0005506">
    <property type="term" value="F:iron ion binding"/>
    <property type="evidence" value="ECO:0007669"/>
    <property type="project" value="InterPro"/>
</dbReference>
<dbReference type="InterPro" id="IPR001128">
    <property type="entry name" value="Cyt_P450"/>
</dbReference>
<evidence type="ECO:0000256" key="3">
    <source>
        <dbReference type="ARBA" id="ARBA00022723"/>
    </source>
</evidence>
<keyword evidence="3" id="KW-0479">Metal-binding</keyword>
<dbReference type="PRINTS" id="PR00385">
    <property type="entry name" value="P450"/>
</dbReference>
<evidence type="ECO:0000256" key="5">
    <source>
        <dbReference type="ARBA" id="ARBA00023004"/>
    </source>
</evidence>
<dbReference type="PANTHER" id="PTHR46696:SF4">
    <property type="entry name" value="BIOTIN BIOSYNTHESIS CYTOCHROME P450"/>
    <property type="match status" value="1"/>
</dbReference>
<dbReference type="FunFam" id="1.10.630.10:FF:000018">
    <property type="entry name" value="Cytochrome P450 monooxygenase"/>
    <property type="match status" value="1"/>
</dbReference>
<proteinExistence type="inferred from homology"/>
<protein>
    <submittedName>
        <fullName evidence="7">Unannotated protein</fullName>
    </submittedName>
</protein>
<dbReference type="PRINTS" id="PR00359">
    <property type="entry name" value="BP450"/>
</dbReference>